<dbReference type="SMART" id="SM00175">
    <property type="entry name" value="RAB"/>
    <property type="match status" value="1"/>
</dbReference>
<keyword evidence="8" id="KW-0449">Lipoprotein</keyword>
<accession>A0AAW2Z9C1</accession>
<evidence type="ECO:0000256" key="8">
    <source>
        <dbReference type="ARBA" id="ARBA00023288"/>
    </source>
</evidence>
<keyword evidence="5" id="KW-0653">Protein transport</keyword>
<dbReference type="Proteomes" id="UP001431209">
    <property type="component" value="Unassembled WGS sequence"/>
</dbReference>
<dbReference type="PRINTS" id="PR00449">
    <property type="entry name" value="RASTRNSFRMNG"/>
</dbReference>
<sequence length="229" mass="25701">MSRHNFKIVLLGEVTKGRVGKTSLTLRFVKNSFDDHQQSTIQATYLQKELRIGDKTVTISVWDTAGQERFHALGPIYYRNADGALLVYDVTDHDTFIRAKNWVKELRKVVGDDITITIAGNKSDMKNRQVSDEEVAEYAKSVGAVHLHTSAKANRNVDEAFLDLTKRILEKKSSAPSRTELLGKQNSGIIIDNTERRVTRTESRMYGKNGGISVADEPKTTQEQKQCCG</sequence>
<evidence type="ECO:0000256" key="7">
    <source>
        <dbReference type="ARBA" id="ARBA00023136"/>
    </source>
</evidence>
<comment type="subcellular location">
    <subcellularLocation>
        <location evidence="10">Endomembrane system</location>
        <topology evidence="10">Lipid-anchor</topology>
    </subcellularLocation>
</comment>
<evidence type="ECO:0000256" key="10">
    <source>
        <dbReference type="ARBA" id="ARBA00037868"/>
    </source>
</evidence>
<dbReference type="GO" id="GO:0003924">
    <property type="term" value="F:GTPase activity"/>
    <property type="evidence" value="ECO:0007669"/>
    <property type="project" value="InterPro"/>
</dbReference>
<dbReference type="GO" id="GO:0032482">
    <property type="term" value="P:Rab protein signal transduction"/>
    <property type="evidence" value="ECO:0007669"/>
    <property type="project" value="InterPro"/>
</dbReference>
<dbReference type="GO" id="GO:0012505">
    <property type="term" value="C:endomembrane system"/>
    <property type="evidence" value="ECO:0007669"/>
    <property type="project" value="UniProtKB-SubCell"/>
</dbReference>
<organism evidence="12 13">
    <name type="scientific">Acrasis kona</name>
    <dbReference type="NCBI Taxonomy" id="1008807"/>
    <lineage>
        <taxon>Eukaryota</taxon>
        <taxon>Discoba</taxon>
        <taxon>Heterolobosea</taxon>
        <taxon>Tetramitia</taxon>
        <taxon>Eutetramitia</taxon>
        <taxon>Acrasidae</taxon>
        <taxon>Acrasis</taxon>
    </lineage>
</organism>
<dbReference type="InterPro" id="IPR041833">
    <property type="entry name" value="Rab21"/>
</dbReference>
<dbReference type="PROSITE" id="PS51420">
    <property type="entry name" value="RHO"/>
    <property type="match status" value="1"/>
</dbReference>
<dbReference type="GO" id="GO:0005525">
    <property type="term" value="F:GTP binding"/>
    <property type="evidence" value="ECO:0007669"/>
    <property type="project" value="UniProtKB-KW"/>
</dbReference>
<keyword evidence="9" id="KW-0636">Prenylation</keyword>
<evidence type="ECO:0000256" key="4">
    <source>
        <dbReference type="ARBA" id="ARBA00022741"/>
    </source>
</evidence>
<evidence type="ECO:0000313" key="13">
    <source>
        <dbReference type="Proteomes" id="UP001431209"/>
    </source>
</evidence>
<dbReference type="PROSITE" id="PS51421">
    <property type="entry name" value="RAS"/>
    <property type="match status" value="1"/>
</dbReference>
<dbReference type="Pfam" id="PF00071">
    <property type="entry name" value="Ras"/>
    <property type="match status" value="1"/>
</dbReference>
<dbReference type="AlphaFoldDB" id="A0AAW2Z9C1"/>
<evidence type="ECO:0000256" key="6">
    <source>
        <dbReference type="ARBA" id="ARBA00023134"/>
    </source>
</evidence>
<keyword evidence="13" id="KW-1185">Reference proteome</keyword>
<name>A0AAW2Z9C1_9EUKA</name>
<dbReference type="SMART" id="SM00176">
    <property type="entry name" value="RAN"/>
    <property type="match status" value="1"/>
</dbReference>
<keyword evidence="6" id="KW-0342">GTP-binding</keyword>
<dbReference type="EMBL" id="JAOPGA020001235">
    <property type="protein sequence ID" value="KAL0486438.1"/>
    <property type="molecule type" value="Genomic_DNA"/>
</dbReference>
<dbReference type="Gene3D" id="3.40.50.300">
    <property type="entry name" value="P-loop containing nucleotide triphosphate hydrolases"/>
    <property type="match status" value="1"/>
</dbReference>
<dbReference type="PROSITE" id="PS51419">
    <property type="entry name" value="RAB"/>
    <property type="match status" value="1"/>
</dbReference>
<dbReference type="SMART" id="SM00174">
    <property type="entry name" value="RHO"/>
    <property type="match status" value="1"/>
</dbReference>
<evidence type="ECO:0000256" key="2">
    <source>
        <dbReference type="ARBA" id="ARBA00014900"/>
    </source>
</evidence>
<keyword evidence="4" id="KW-0547">Nucleotide-binding</keyword>
<dbReference type="FunFam" id="3.40.50.300:FF:000550">
    <property type="entry name" value="ras-related protein Rab-21"/>
    <property type="match status" value="1"/>
</dbReference>
<dbReference type="GO" id="GO:0015031">
    <property type="term" value="P:protein transport"/>
    <property type="evidence" value="ECO:0007669"/>
    <property type="project" value="UniProtKB-KW"/>
</dbReference>
<dbReference type="PANTHER" id="PTHR47978">
    <property type="match status" value="1"/>
</dbReference>
<dbReference type="SMART" id="SM00173">
    <property type="entry name" value="RAS"/>
    <property type="match status" value="1"/>
</dbReference>
<keyword evidence="3" id="KW-0813">Transport</keyword>
<proteinExistence type="inferred from homology"/>
<evidence type="ECO:0000256" key="1">
    <source>
        <dbReference type="ARBA" id="ARBA00006270"/>
    </source>
</evidence>
<evidence type="ECO:0000256" key="11">
    <source>
        <dbReference type="SAM" id="MobiDB-lite"/>
    </source>
</evidence>
<comment type="similarity">
    <text evidence="1">Belongs to the small GTPase superfamily. Rab family.</text>
</comment>
<dbReference type="InterPro" id="IPR001806">
    <property type="entry name" value="Small_GTPase"/>
</dbReference>
<dbReference type="NCBIfam" id="TIGR00231">
    <property type="entry name" value="small_GTP"/>
    <property type="match status" value="1"/>
</dbReference>
<dbReference type="InterPro" id="IPR005225">
    <property type="entry name" value="Small_GTP-bd"/>
</dbReference>
<evidence type="ECO:0000313" key="12">
    <source>
        <dbReference type="EMBL" id="KAL0486438.1"/>
    </source>
</evidence>
<evidence type="ECO:0000256" key="5">
    <source>
        <dbReference type="ARBA" id="ARBA00022927"/>
    </source>
</evidence>
<evidence type="ECO:0000256" key="3">
    <source>
        <dbReference type="ARBA" id="ARBA00022448"/>
    </source>
</evidence>
<dbReference type="CDD" id="cd04123">
    <property type="entry name" value="Rab21"/>
    <property type="match status" value="1"/>
</dbReference>
<keyword evidence="7" id="KW-0472">Membrane</keyword>
<dbReference type="InterPro" id="IPR027417">
    <property type="entry name" value="P-loop_NTPase"/>
</dbReference>
<comment type="caution">
    <text evidence="12">The sequence shown here is derived from an EMBL/GenBank/DDBJ whole genome shotgun (WGS) entry which is preliminary data.</text>
</comment>
<reference evidence="12 13" key="1">
    <citation type="submission" date="2024-03" db="EMBL/GenBank/DDBJ databases">
        <title>The Acrasis kona genome and developmental transcriptomes reveal deep origins of eukaryotic multicellular pathways.</title>
        <authorList>
            <person name="Sheikh S."/>
            <person name="Fu C.-J."/>
            <person name="Brown M.W."/>
            <person name="Baldauf S.L."/>
        </authorList>
    </citation>
    <scope>NUCLEOTIDE SEQUENCE [LARGE SCALE GENOMIC DNA]</scope>
    <source>
        <strain evidence="12 13">ATCC MYA-3509</strain>
    </source>
</reference>
<gene>
    <name evidence="12" type="ORF">AKO1_012010</name>
</gene>
<evidence type="ECO:0000256" key="9">
    <source>
        <dbReference type="ARBA" id="ARBA00023289"/>
    </source>
</evidence>
<dbReference type="SUPFAM" id="SSF52540">
    <property type="entry name" value="P-loop containing nucleoside triphosphate hydrolases"/>
    <property type="match status" value="1"/>
</dbReference>
<protein>
    <recommendedName>
        <fullName evidence="2">Ras-related protein Rab-21</fullName>
    </recommendedName>
</protein>
<feature type="region of interest" description="Disordered" evidence="11">
    <location>
        <begin position="200"/>
        <end position="229"/>
    </location>
</feature>
<dbReference type="PROSITE" id="PS51417">
    <property type="entry name" value="ARF"/>
    <property type="match status" value="1"/>
</dbReference>